<gene>
    <name evidence="1" type="ORF">A0H81_07295</name>
</gene>
<organism evidence="1 2">
    <name type="scientific">Grifola frondosa</name>
    <name type="common">Maitake</name>
    <name type="synonym">Polyporus frondosus</name>
    <dbReference type="NCBI Taxonomy" id="5627"/>
    <lineage>
        <taxon>Eukaryota</taxon>
        <taxon>Fungi</taxon>
        <taxon>Dikarya</taxon>
        <taxon>Basidiomycota</taxon>
        <taxon>Agaricomycotina</taxon>
        <taxon>Agaricomycetes</taxon>
        <taxon>Polyporales</taxon>
        <taxon>Grifolaceae</taxon>
        <taxon>Grifola</taxon>
    </lineage>
</organism>
<comment type="caution">
    <text evidence="1">The sequence shown here is derived from an EMBL/GenBank/DDBJ whole genome shotgun (WGS) entry which is preliminary data.</text>
</comment>
<dbReference type="AlphaFoldDB" id="A0A1C7M969"/>
<proteinExistence type="predicted"/>
<evidence type="ECO:0000313" key="1">
    <source>
        <dbReference type="EMBL" id="OBZ73485.1"/>
    </source>
</evidence>
<keyword evidence="2" id="KW-1185">Reference proteome</keyword>
<dbReference type="Proteomes" id="UP000092993">
    <property type="component" value="Unassembled WGS sequence"/>
</dbReference>
<sequence length="80" mass="8766">MRYTSHVATDVPPSVVYPRVNETQKGRLDQLARAKGHHASIFARDPELKVIKEVDILQKCASISQALTNPGPVKANSVSE</sequence>
<evidence type="ECO:0000313" key="2">
    <source>
        <dbReference type="Proteomes" id="UP000092993"/>
    </source>
</evidence>
<accession>A0A1C7M969</accession>
<reference evidence="1 2" key="1">
    <citation type="submission" date="2016-03" db="EMBL/GenBank/DDBJ databases">
        <title>Whole genome sequencing of Grifola frondosa 9006-11.</title>
        <authorList>
            <person name="Min B."/>
            <person name="Park H."/>
            <person name="Kim J.-G."/>
            <person name="Cho H."/>
            <person name="Oh Y.-L."/>
            <person name="Kong W.-S."/>
            <person name="Choi I.-G."/>
        </authorList>
    </citation>
    <scope>NUCLEOTIDE SEQUENCE [LARGE SCALE GENOMIC DNA]</scope>
    <source>
        <strain evidence="1 2">9006-11</strain>
    </source>
</reference>
<name>A0A1C7M969_GRIFR</name>
<dbReference type="EMBL" id="LUGG01000007">
    <property type="protein sequence ID" value="OBZ73485.1"/>
    <property type="molecule type" value="Genomic_DNA"/>
</dbReference>
<protein>
    <submittedName>
        <fullName evidence="1">Uncharacterized protein</fullName>
    </submittedName>
</protein>